<keyword evidence="1" id="KW-0805">Transcription regulation</keyword>
<accession>A0A9Q3XUH7</accession>
<dbReference type="Proteomes" id="UP000752647">
    <property type="component" value="Unassembled WGS sequence"/>
</dbReference>
<gene>
    <name evidence="5" type="ORF">C122C_0862</name>
    <name evidence="6" type="ORF">KIJ12_06715</name>
</gene>
<dbReference type="CDD" id="cd01544">
    <property type="entry name" value="PBP1_GalR"/>
    <property type="match status" value="1"/>
</dbReference>
<dbReference type="EMBL" id="JAHBFI010000017">
    <property type="protein sequence ID" value="MBZ5962836.1"/>
    <property type="molecule type" value="Genomic_DNA"/>
</dbReference>
<dbReference type="Gene3D" id="3.40.50.2300">
    <property type="match status" value="2"/>
</dbReference>
<comment type="caution">
    <text evidence="6">The sequence shown here is derived from an EMBL/GenBank/DDBJ whole genome shotgun (WGS) entry which is preliminary data.</text>
</comment>
<dbReference type="CDD" id="cd01392">
    <property type="entry name" value="HTH_LacI"/>
    <property type="match status" value="1"/>
</dbReference>
<dbReference type="GO" id="GO:0000976">
    <property type="term" value="F:transcription cis-regulatory region binding"/>
    <property type="evidence" value="ECO:0007669"/>
    <property type="project" value="TreeGrafter"/>
</dbReference>
<sequence>MTTIREIAQKAGVSAGTVSRILNEDNTLSVAVTTRQRVVQIADELAYNAEKLQTNRKWTKSIAVVTTLSAEQEQVDEYYRKIWRGIYEASEKKGVKVSHIFRLQNLSEPLDVSKFAAVIFVGAIEKYAIHELYLKNPNLVLIDDRLVHVDGVDAVTTDLKEKVFELLNAFWTSGYRDIAFVGGKRESMDLSGHYVSVDDDTRYAAYKSWMQSKHLVPRAVLAGWQTADAVTATNELLNSKEKIDSILVASDPLAVGVLKVLSENEHHIAVASFNDVEIGKYLTPSLTTVHIPAEEIGQTALVQAVERSTNTRNWPTWLVIPSYIVYRETFVK</sequence>
<dbReference type="PRINTS" id="PR00036">
    <property type="entry name" value="HTHLACI"/>
</dbReference>
<dbReference type="PROSITE" id="PS50932">
    <property type="entry name" value="HTH_LACI_2"/>
    <property type="match status" value="1"/>
</dbReference>
<dbReference type="SUPFAM" id="SSF53822">
    <property type="entry name" value="Periplasmic binding protein-like I"/>
    <property type="match status" value="1"/>
</dbReference>
<reference evidence="5 7" key="1">
    <citation type="submission" date="2015-12" db="EMBL/GenBank/DDBJ databases">
        <authorList>
            <person name="Andreevskaya M."/>
        </authorList>
    </citation>
    <scope>NUCLEOTIDE SEQUENCE [LARGE SCALE GENOMIC DNA]</scope>
    <source>
        <strain evidence="5 7">C122c</strain>
    </source>
</reference>
<evidence type="ECO:0000256" key="2">
    <source>
        <dbReference type="ARBA" id="ARBA00023125"/>
    </source>
</evidence>
<dbReference type="PROSITE" id="PS00356">
    <property type="entry name" value="HTH_LACI_1"/>
    <property type="match status" value="1"/>
</dbReference>
<dbReference type="SMART" id="SM00354">
    <property type="entry name" value="HTH_LACI"/>
    <property type="match status" value="1"/>
</dbReference>
<dbReference type="Gene3D" id="1.10.260.40">
    <property type="entry name" value="lambda repressor-like DNA-binding domains"/>
    <property type="match status" value="1"/>
</dbReference>
<dbReference type="AlphaFoldDB" id="A0A9Q3XUH7"/>
<dbReference type="InterPro" id="IPR000843">
    <property type="entry name" value="HTH_LacI"/>
</dbReference>
<dbReference type="Proteomes" id="UP000199271">
    <property type="component" value="Unassembled WGS sequence"/>
</dbReference>
<evidence type="ECO:0000313" key="5">
    <source>
        <dbReference type="EMBL" id="CUW10925.1"/>
    </source>
</evidence>
<dbReference type="SUPFAM" id="SSF47413">
    <property type="entry name" value="lambda repressor-like DNA-binding domains"/>
    <property type="match status" value="1"/>
</dbReference>
<evidence type="ECO:0000313" key="6">
    <source>
        <dbReference type="EMBL" id="MBZ5962836.1"/>
    </source>
</evidence>
<dbReference type="RefSeq" id="WP_010386871.1">
    <property type="nucleotide sequence ID" value="NZ_BPKT01000006.1"/>
</dbReference>
<evidence type="ECO:0000256" key="1">
    <source>
        <dbReference type="ARBA" id="ARBA00023015"/>
    </source>
</evidence>
<dbReference type="Pfam" id="PF13377">
    <property type="entry name" value="Peripla_BP_3"/>
    <property type="match status" value="1"/>
</dbReference>
<name>A0A9Q3XUH7_9LACO</name>
<evidence type="ECO:0000259" key="4">
    <source>
        <dbReference type="PROSITE" id="PS50932"/>
    </source>
</evidence>
<protein>
    <submittedName>
        <fullName evidence="6">LacI family DNA-binding transcriptional regulator</fullName>
    </submittedName>
</protein>
<dbReference type="OMA" id="PARRIMI"/>
<dbReference type="PANTHER" id="PTHR30146">
    <property type="entry name" value="LACI-RELATED TRANSCRIPTIONAL REPRESSOR"/>
    <property type="match status" value="1"/>
</dbReference>
<dbReference type="GO" id="GO:0003700">
    <property type="term" value="F:DNA-binding transcription factor activity"/>
    <property type="evidence" value="ECO:0007669"/>
    <property type="project" value="TreeGrafter"/>
</dbReference>
<dbReference type="Pfam" id="PF00356">
    <property type="entry name" value="LacI"/>
    <property type="match status" value="1"/>
</dbReference>
<evidence type="ECO:0000313" key="7">
    <source>
        <dbReference type="Proteomes" id="UP000199271"/>
    </source>
</evidence>
<dbReference type="GeneID" id="34301250"/>
<dbReference type="PANTHER" id="PTHR30146:SF149">
    <property type="entry name" value="HTH-TYPE TRANSCRIPTIONAL REGULATOR EBGR"/>
    <property type="match status" value="1"/>
</dbReference>
<dbReference type="EMBL" id="FBSY01000007">
    <property type="protein sequence ID" value="CUW10925.1"/>
    <property type="molecule type" value="Genomic_DNA"/>
</dbReference>
<dbReference type="InterPro" id="IPR028082">
    <property type="entry name" value="Peripla_BP_I"/>
</dbReference>
<dbReference type="InterPro" id="IPR010982">
    <property type="entry name" value="Lambda_DNA-bd_dom_sf"/>
</dbReference>
<evidence type="ECO:0000256" key="3">
    <source>
        <dbReference type="ARBA" id="ARBA00023163"/>
    </source>
</evidence>
<evidence type="ECO:0000313" key="8">
    <source>
        <dbReference type="Proteomes" id="UP000752647"/>
    </source>
</evidence>
<dbReference type="InterPro" id="IPR046335">
    <property type="entry name" value="LacI/GalR-like_sensor"/>
</dbReference>
<keyword evidence="7" id="KW-1185">Reference proteome</keyword>
<feature type="domain" description="HTH lacI-type" evidence="4">
    <location>
        <begin position="2"/>
        <end position="47"/>
    </location>
</feature>
<keyword evidence="2 6" id="KW-0238">DNA-binding</keyword>
<reference evidence="6" key="2">
    <citation type="submission" date="2021-05" db="EMBL/GenBank/DDBJ databases">
        <title>Pangenome of Leuconostoc gelidum warrants species status for Leuconostoc gelidum subsp. gasicomitatum.</title>
        <authorList>
            <person name="Johansson P."/>
            <person name="Sade E."/>
            <person name="Hultman J."/>
            <person name="Auvinen P."/>
            <person name="Bjorkroth J."/>
        </authorList>
    </citation>
    <scope>NUCLEOTIDE SEQUENCE</scope>
    <source>
        <strain evidence="6">A.21.4</strain>
    </source>
</reference>
<proteinExistence type="predicted"/>
<keyword evidence="3" id="KW-0804">Transcription</keyword>
<organism evidence="6 8">
    <name type="scientific">Leuconostoc gasicomitatum</name>
    <dbReference type="NCBI Taxonomy" id="115778"/>
    <lineage>
        <taxon>Bacteria</taxon>
        <taxon>Bacillati</taxon>
        <taxon>Bacillota</taxon>
        <taxon>Bacilli</taxon>
        <taxon>Lactobacillales</taxon>
        <taxon>Lactobacillaceae</taxon>
        <taxon>Leuconostoc</taxon>
        <taxon>Leuconostoc gelidum group</taxon>
    </lineage>
</organism>